<accession>A0A510V3I3</accession>
<evidence type="ECO:0008006" key="3">
    <source>
        <dbReference type="Google" id="ProtNLM"/>
    </source>
</evidence>
<evidence type="ECO:0000313" key="1">
    <source>
        <dbReference type="EMBL" id="GEK21434.1"/>
    </source>
</evidence>
<proteinExistence type="predicted"/>
<keyword evidence="2" id="KW-1185">Reference proteome</keyword>
<dbReference type="RefSeq" id="WP_146927231.1">
    <property type="nucleotide sequence ID" value="NZ_BJUB01000005.1"/>
</dbReference>
<dbReference type="OrthoDB" id="342114at2"/>
<dbReference type="Proteomes" id="UP000321118">
    <property type="component" value="Unassembled WGS sequence"/>
</dbReference>
<comment type="caution">
    <text evidence="1">The sequence shown here is derived from an EMBL/GenBank/DDBJ whole genome shotgun (WGS) entry which is preliminary data.</text>
</comment>
<evidence type="ECO:0000313" key="2">
    <source>
        <dbReference type="Proteomes" id="UP000321118"/>
    </source>
</evidence>
<dbReference type="EMBL" id="BJUB01000005">
    <property type="protein sequence ID" value="GEK21434.1"/>
    <property type="molecule type" value="Genomic_DNA"/>
</dbReference>
<sequence length="181" mass="20112">MTVNRLTLVPGRSEKVGLFLSEMVVDGRPLRDLLKLKPEDEVLDHAGRGPAGENVSALVHNWPAAGPRDALVLLGEEPSELADGRVPLYVCPACGDLGCGVVSALVERSTSHVVWREFGWDVGWDDGEEEIRFTGGPFVFDRQQYDAELRRFVDTYDDVRALAPALEVGQSSAKRRWPWQR</sequence>
<dbReference type="AlphaFoldDB" id="A0A510V3I3"/>
<organism evidence="1 2">
    <name type="scientific">Cellulomonas xylanilytica</name>
    <dbReference type="NCBI Taxonomy" id="233583"/>
    <lineage>
        <taxon>Bacteria</taxon>
        <taxon>Bacillati</taxon>
        <taxon>Actinomycetota</taxon>
        <taxon>Actinomycetes</taxon>
        <taxon>Micrococcales</taxon>
        <taxon>Cellulomonadaceae</taxon>
        <taxon>Cellulomonas</taxon>
    </lineage>
</organism>
<reference evidence="1 2" key="1">
    <citation type="submission" date="2019-07" db="EMBL/GenBank/DDBJ databases">
        <title>Whole genome shotgun sequence of Cellulomonas xylanilytica NBRC 101102.</title>
        <authorList>
            <person name="Hosoyama A."/>
            <person name="Uohara A."/>
            <person name="Ohji S."/>
            <person name="Ichikawa N."/>
        </authorList>
    </citation>
    <scope>NUCLEOTIDE SEQUENCE [LARGE SCALE GENOMIC DNA]</scope>
    <source>
        <strain evidence="1 2">NBRC 101102</strain>
    </source>
</reference>
<gene>
    <name evidence="1" type="ORF">CXY01_19540</name>
</gene>
<protein>
    <recommendedName>
        <fullName evidence="3">Oxidoreductase</fullName>
    </recommendedName>
</protein>
<name>A0A510V3I3_9CELL</name>